<proteinExistence type="predicted"/>
<reference evidence="2" key="1">
    <citation type="journal article" date="2014" name="Front. Microbiol.">
        <title>High frequency of phylogenetically diverse reductive dehalogenase-homologous genes in deep subseafloor sedimentary metagenomes.</title>
        <authorList>
            <person name="Kawai M."/>
            <person name="Futagami T."/>
            <person name="Toyoda A."/>
            <person name="Takaki Y."/>
            <person name="Nishi S."/>
            <person name="Hori S."/>
            <person name="Arai W."/>
            <person name="Tsubouchi T."/>
            <person name="Morono Y."/>
            <person name="Uchiyama I."/>
            <person name="Ito T."/>
            <person name="Fujiyama A."/>
            <person name="Inagaki F."/>
            <person name="Takami H."/>
        </authorList>
    </citation>
    <scope>NUCLEOTIDE SEQUENCE</scope>
    <source>
        <strain evidence="2">Expedition CK06-06</strain>
    </source>
</reference>
<dbReference type="InterPro" id="IPR001279">
    <property type="entry name" value="Metallo-B-lactamas"/>
</dbReference>
<dbReference type="SUPFAM" id="SSF56281">
    <property type="entry name" value="Metallo-hydrolase/oxidoreductase"/>
    <property type="match status" value="1"/>
</dbReference>
<dbReference type="InterPro" id="IPR036866">
    <property type="entry name" value="RibonucZ/Hydroxyglut_hydro"/>
</dbReference>
<dbReference type="PANTHER" id="PTHR30619">
    <property type="entry name" value="DNA INTERNALIZATION/COMPETENCE PROTEIN COMEC/REC2"/>
    <property type="match status" value="1"/>
</dbReference>
<dbReference type="InterPro" id="IPR052159">
    <property type="entry name" value="Competence_DNA_uptake"/>
</dbReference>
<dbReference type="AlphaFoldDB" id="X0VW54"/>
<organism evidence="2">
    <name type="scientific">marine sediment metagenome</name>
    <dbReference type="NCBI Taxonomy" id="412755"/>
    <lineage>
        <taxon>unclassified sequences</taxon>
        <taxon>metagenomes</taxon>
        <taxon>ecological metagenomes</taxon>
    </lineage>
</organism>
<dbReference type="PANTHER" id="PTHR30619:SF1">
    <property type="entry name" value="RECOMBINATION PROTEIN 2"/>
    <property type="match status" value="1"/>
</dbReference>
<dbReference type="Pfam" id="PF00753">
    <property type="entry name" value="Lactamase_B"/>
    <property type="match status" value="1"/>
</dbReference>
<evidence type="ECO:0000313" key="2">
    <source>
        <dbReference type="EMBL" id="GAG15357.1"/>
    </source>
</evidence>
<sequence>MGFEIDFLPVGDGEKGGDAIALRYGKLDGTRSEQVVIVIDGGTKESGENLVKHIQEYYKTEQVNFVISTHPDADHSSGLTVVLENLKVDNLWMHRPWEHAQDIKDAFKNGRITGKGLKESIKKSLENAYELETIAKRKEISIFEPFSDLSKKDDKLIILGPSEEFYEDLLPNFRETPEPKEAVAWPEKFVTVVKEVVRWIAETWGIETLTDPEEGEISAENNTSTILL</sequence>
<name>X0VW54_9ZZZZ</name>
<accession>X0VW54</accession>
<comment type="caution">
    <text evidence="2">The sequence shown here is derived from an EMBL/GenBank/DDBJ whole genome shotgun (WGS) entry which is preliminary data.</text>
</comment>
<protein>
    <recommendedName>
        <fullName evidence="1">Metallo-beta-lactamase domain-containing protein</fullName>
    </recommendedName>
</protein>
<dbReference type="EMBL" id="BARS01033796">
    <property type="protein sequence ID" value="GAG15357.1"/>
    <property type="molecule type" value="Genomic_DNA"/>
</dbReference>
<dbReference type="Gene3D" id="3.60.15.10">
    <property type="entry name" value="Ribonuclease Z/Hydroxyacylglutathione hydrolase-like"/>
    <property type="match status" value="1"/>
</dbReference>
<gene>
    <name evidence="2" type="ORF">S01H1_52293</name>
</gene>
<evidence type="ECO:0000259" key="1">
    <source>
        <dbReference type="Pfam" id="PF00753"/>
    </source>
</evidence>
<feature type="non-terminal residue" evidence="2">
    <location>
        <position position="228"/>
    </location>
</feature>
<feature type="domain" description="Metallo-beta-lactamase" evidence="1">
    <location>
        <begin position="34"/>
        <end position="115"/>
    </location>
</feature>